<evidence type="ECO:0000313" key="3">
    <source>
        <dbReference type="EMBL" id="SOD67740.1"/>
    </source>
</evidence>
<dbReference type="OrthoDB" id="5360912at2"/>
<dbReference type="SUPFAM" id="SSF52499">
    <property type="entry name" value="Isochorismatase-like hydrolases"/>
    <property type="match status" value="1"/>
</dbReference>
<name>A0A286EA35_9NEIS</name>
<dbReference type="InterPro" id="IPR036380">
    <property type="entry name" value="Isochorismatase-like_sf"/>
</dbReference>
<gene>
    <name evidence="3" type="ORF">SAMN02746062_01016</name>
</gene>
<dbReference type="PANTHER" id="PTHR43540:SF15">
    <property type="entry name" value="BLR5631 PROTEIN"/>
    <property type="match status" value="1"/>
</dbReference>
<accession>A0A286EA35</accession>
<keyword evidence="4" id="KW-1185">Reference proteome</keyword>
<dbReference type="Proteomes" id="UP000219669">
    <property type="component" value="Unassembled WGS sequence"/>
</dbReference>
<keyword evidence="1" id="KW-0378">Hydrolase</keyword>
<evidence type="ECO:0000259" key="2">
    <source>
        <dbReference type="Pfam" id="PF00857"/>
    </source>
</evidence>
<evidence type="ECO:0000313" key="4">
    <source>
        <dbReference type="Proteomes" id="UP000219669"/>
    </source>
</evidence>
<reference evidence="3 4" key="1">
    <citation type="submission" date="2017-09" db="EMBL/GenBank/DDBJ databases">
        <authorList>
            <person name="Ehlers B."/>
            <person name="Leendertz F.H."/>
        </authorList>
    </citation>
    <scope>NUCLEOTIDE SEQUENCE [LARGE SCALE GENOMIC DNA]</scope>
    <source>
        <strain evidence="3 4">DSM 16848</strain>
    </source>
</reference>
<dbReference type="EMBL" id="OCNF01000006">
    <property type="protein sequence ID" value="SOD67740.1"/>
    <property type="molecule type" value="Genomic_DNA"/>
</dbReference>
<dbReference type="InterPro" id="IPR050272">
    <property type="entry name" value="Isochorismatase-like_hydrls"/>
</dbReference>
<dbReference type="PANTHER" id="PTHR43540">
    <property type="entry name" value="PEROXYUREIDOACRYLATE/UREIDOACRYLATE AMIDOHYDROLASE-RELATED"/>
    <property type="match status" value="1"/>
</dbReference>
<protein>
    <submittedName>
        <fullName evidence="3">Nicotinamidase-related amidase</fullName>
    </submittedName>
</protein>
<proteinExistence type="predicted"/>
<dbReference type="RefSeq" id="WP_097114073.1">
    <property type="nucleotide sequence ID" value="NZ_CP083931.1"/>
</dbReference>
<evidence type="ECO:0000256" key="1">
    <source>
        <dbReference type="ARBA" id="ARBA00022801"/>
    </source>
</evidence>
<organism evidence="3 4">
    <name type="scientific">Alysiella filiformis DSM 16848</name>
    <dbReference type="NCBI Taxonomy" id="1120981"/>
    <lineage>
        <taxon>Bacteria</taxon>
        <taxon>Pseudomonadati</taxon>
        <taxon>Pseudomonadota</taxon>
        <taxon>Betaproteobacteria</taxon>
        <taxon>Neisseriales</taxon>
        <taxon>Neisseriaceae</taxon>
        <taxon>Alysiella</taxon>
    </lineage>
</organism>
<dbReference type="Gene3D" id="3.40.50.850">
    <property type="entry name" value="Isochorismatase-like"/>
    <property type="match status" value="1"/>
</dbReference>
<dbReference type="GO" id="GO:0016787">
    <property type="term" value="F:hydrolase activity"/>
    <property type="evidence" value="ECO:0007669"/>
    <property type="project" value="UniProtKB-KW"/>
</dbReference>
<feature type="domain" description="Isochorismatase-like" evidence="2">
    <location>
        <begin position="3"/>
        <end position="158"/>
    </location>
</feature>
<dbReference type="AlphaFoldDB" id="A0A286EA35"/>
<dbReference type="Pfam" id="PF00857">
    <property type="entry name" value="Isochorismatase"/>
    <property type="match status" value="1"/>
</dbReference>
<dbReference type="InterPro" id="IPR000868">
    <property type="entry name" value="Isochorismatase-like_dom"/>
</dbReference>
<sequence length="166" mass="17958">MKTALLVIDVQNDYFASANGKFDQFNVDNVAQNIASHIQAANAQGQLVIGVQHIMPADYPLFAKGSHGAALHDSVAALLADKPLVQKAHADSFLNTNLIDILQENGIEQVDICGIMTQNCVTHTALSPFAKDYPIRVLSTLCTAPTELIHQIALGALQDRDWIEVV</sequence>